<accession>A0ABW5G5C9</accession>
<dbReference type="EMBL" id="JBHUKR010000029">
    <property type="protein sequence ID" value="MFD2422493.1"/>
    <property type="molecule type" value="Genomic_DNA"/>
</dbReference>
<dbReference type="InterPro" id="IPR012349">
    <property type="entry name" value="Split_barrel_FMN-bd"/>
</dbReference>
<comment type="caution">
    <text evidence="1">The sequence shown here is derived from an EMBL/GenBank/DDBJ whole genome shotgun (WGS) entry which is preliminary data.</text>
</comment>
<organism evidence="1 2">
    <name type="scientific">Amycolatopsis pigmentata</name>
    <dbReference type="NCBI Taxonomy" id="450801"/>
    <lineage>
        <taxon>Bacteria</taxon>
        <taxon>Bacillati</taxon>
        <taxon>Actinomycetota</taxon>
        <taxon>Actinomycetes</taxon>
        <taxon>Pseudonocardiales</taxon>
        <taxon>Pseudonocardiaceae</taxon>
        <taxon>Amycolatopsis</taxon>
    </lineage>
</organism>
<dbReference type="Proteomes" id="UP001597417">
    <property type="component" value="Unassembled WGS sequence"/>
</dbReference>
<proteinExistence type="predicted"/>
<dbReference type="Gene3D" id="2.30.110.10">
    <property type="entry name" value="Electron Transport, Fmn-binding Protein, Chain A"/>
    <property type="match status" value="1"/>
</dbReference>
<evidence type="ECO:0000313" key="1">
    <source>
        <dbReference type="EMBL" id="MFD2422493.1"/>
    </source>
</evidence>
<reference evidence="2" key="1">
    <citation type="journal article" date="2019" name="Int. J. Syst. Evol. Microbiol.">
        <title>The Global Catalogue of Microorganisms (GCM) 10K type strain sequencing project: providing services to taxonomists for standard genome sequencing and annotation.</title>
        <authorList>
            <consortium name="The Broad Institute Genomics Platform"/>
            <consortium name="The Broad Institute Genome Sequencing Center for Infectious Disease"/>
            <person name="Wu L."/>
            <person name="Ma J."/>
        </authorList>
    </citation>
    <scope>NUCLEOTIDE SEQUENCE [LARGE SCALE GENOMIC DNA]</scope>
    <source>
        <strain evidence="2">CGMCC 4.7645</strain>
    </source>
</reference>
<dbReference type="PIRSF" id="PIRSF021513">
    <property type="entry name" value="GrhN_RubW_prd"/>
    <property type="match status" value="1"/>
</dbReference>
<dbReference type="RefSeq" id="WP_378271590.1">
    <property type="nucleotide sequence ID" value="NZ_JBHUKR010000029.1"/>
</dbReference>
<gene>
    <name evidence="1" type="ORF">ACFSXZ_39835</name>
</gene>
<keyword evidence="2" id="KW-1185">Reference proteome</keyword>
<evidence type="ECO:0008006" key="3">
    <source>
        <dbReference type="Google" id="ProtNLM"/>
    </source>
</evidence>
<sequence length="160" mass="17740">MSQDTPALETSHPPEAVLKVLNPVMRALLRTPLGRRMGTLLVLGFTGRKTGRRYEIPLTAHRMRDGLYVLTGAPWRHNFDGGRDVEVTVDGRTVPMRAVPLADPGQIADVYARRIAELGVKNAQRQIGIRINVPRTPTGEEVAEVVSREHLAAIRLEPRP</sequence>
<evidence type="ECO:0000313" key="2">
    <source>
        <dbReference type="Proteomes" id="UP001597417"/>
    </source>
</evidence>
<dbReference type="InterPro" id="IPR016791">
    <property type="entry name" value="Polyketide_synth_GrhN/RubW_prd"/>
</dbReference>
<name>A0ABW5G5C9_9PSEU</name>
<protein>
    <recommendedName>
        <fullName evidence="3">Deazaflavin-dependent oxidoreductase, nitroreductase family</fullName>
    </recommendedName>
</protein>